<feature type="domain" description="DUF5940" evidence="1">
    <location>
        <begin position="349"/>
        <end position="511"/>
    </location>
</feature>
<sequence length="513" mass="55457">MNFPVVKGAAYGMIHANGLLIHHGTTQTMELAKDTPSIHLEKLPRHLRSFSEAVGYPPNQVYIGNMSPDELKNLSRPWYQQQSSGYSPIGKYGEIIPEDEFIALMKIVDAFELVILEEKFQQMVKEKITAHPVLGAIKDVAKLDHNPGKEEALQELVSSHVAEPLYFEGKLVGCVKRAHDFDEALSNHVMLENLVSKASAAFALQLLFHNTDLKAEEVDYIIECSEEACGDMNQRGGGNFAKSIGEMCGCVNATGSDTRSFCAAPAHALVEAAALAQAGIYKNIVVLAGGSSAKLGMNSRNHVEKGMPVFEDMLGAFAIHVGENDGVSPMIRTDGIGRHRIGSGSSPQAVMTAIVADPLDRIGYKILDVDRYAAELQNPEITEPAGAGDVPLANYKMISALGVKRGELAKADLQKAVDGFGMPGFAPTQGHIPSGVPFVGHALDLILSGRIRRTMIIGKGSLFLGRMTNLFDGVSFILERNSGMPEQGLDKQEVRKMIAVAMREFAKTLSDKS</sequence>
<dbReference type="AlphaFoldDB" id="G7WBH3"/>
<dbReference type="RefSeq" id="WP_014185110.1">
    <property type="nucleotide sequence ID" value="NC_016584.1"/>
</dbReference>
<dbReference type="InterPro" id="IPR045984">
    <property type="entry name" value="DUF5940"/>
</dbReference>
<dbReference type="SUPFAM" id="SSF53901">
    <property type="entry name" value="Thiolase-like"/>
    <property type="match status" value="1"/>
</dbReference>
<evidence type="ECO:0000259" key="1">
    <source>
        <dbReference type="Pfam" id="PF19364"/>
    </source>
</evidence>
<dbReference type="OrthoDB" id="9762068at2"/>
<organism evidence="2 3">
    <name type="scientific">Desulfosporosinus orientis (strain ATCC 19365 / DSM 765 / NCIMB 8382 / VKM B-1628 / Singapore I)</name>
    <name type="common">Desulfotomaculum orientis</name>
    <dbReference type="NCBI Taxonomy" id="768706"/>
    <lineage>
        <taxon>Bacteria</taxon>
        <taxon>Bacillati</taxon>
        <taxon>Bacillota</taxon>
        <taxon>Clostridia</taxon>
        <taxon>Eubacteriales</taxon>
        <taxon>Desulfitobacteriaceae</taxon>
        <taxon>Desulfosporosinus</taxon>
    </lineage>
</organism>
<dbReference type="HOGENOM" id="CLU_027957_0_0_9"/>
<dbReference type="GO" id="GO:0016746">
    <property type="term" value="F:acyltransferase activity"/>
    <property type="evidence" value="ECO:0007669"/>
    <property type="project" value="InterPro"/>
</dbReference>
<dbReference type="InterPro" id="IPR016039">
    <property type="entry name" value="Thiolase-like"/>
</dbReference>
<name>G7WBH3_DESOD</name>
<reference evidence="2 3" key="2">
    <citation type="journal article" date="2012" name="J. Bacteriol.">
        <title>Complete genome sequences of Desulfosporosinus orientis DSM765T, Desulfosporosinus youngiae DSM17734T, Desulfosporosinus meridiei DSM13257T, and Desulfosporosinus acidiphilus DSM22704T.</title>
        <authorList>
            <person name="Pester M."/>
            <person name="Brambilla E."/>
            <person name="Alazard D."/>
            <person name="Rattei T."/>
            <person name="Weinmaier T."/>
            <person name="Han J."/>
            <person name="Lucas S."/>
            <person name="Lapidus A."/>
            <person name="Cheng J.F."/>
            <person name="Goodwin L."/>
            <person name="Pitluck S."/>
            <person name="Peters L."/>
            <person name="Ovchinnikova G."/>
            <person name="Teshima H."/>
            <person name="Detter J.C."/>
            <person name="Han C.S."/>
            <person name="Tapia R."/>
            <person name="Land M.L."/>
            <person name="Hauser L."/>
            <person name="Kyrpides N.C."/>
            <person name="Ivanova N.N."/>
            <person name="Pagani I."/>
            <person name="Huntmann M."/>
            <person name="Wei C.L."/>
            <person name="Davenport K.W."/>
            <person name="Daligault H."/>
            <person name="Chain P.S."/>
            <person name="Chen A."/>
            <person name="Mavromatis K."/>
            <person name="Markowitz V."/>
            <person name="Szeto E."/>
            <person name="Mikhailova N."/>
            <person name="Pati A."/>
            <person name="Wagner M."/>
            <person name="Woyke T."/>
            <person name="Ollivier B."/>
            <person name="Klenk H.P."/>
            <person name="Spring S."/>
            <person name="Loy A."/>
        </authorList>
    </citation>
    <scope>NUCLEOTIDE SEQUENCE [LARGE SCALE GENOMIC DNA]</scope>
    <source>
        <strain evidence="3">ATCC 19365 / DSM 765 / NCIMB 8382 / VKM B-1628</strain>
    </source>
</reference>
<gene>
    <name evidence="2" type="ordered locus">Desor_2762</name>
</gene>
<evidence type="ECO:0000313" key="3">
    <source>
        <dbReference type="Proteomes" id="UP000006346"/>
    </source>
</evidence>
<dbReference type="STRING" id="768706.Desor_2762"/>
<dbReference type="Pfam" id="PF19364">
    <property type="entry name" value="DUF5940"/>
    <property type="match status" value="1"/>
</dbReference>
<dbReference type="EMBL" id="CP003108">
    <property type="protein sequence ID" value="AET68302.1"/>
    <property type="molecule type" value="Genomic_DNA"/>
</dbReference>
<protein>
    <submittedName>
        <fullName evidence="2">3-Oxoacyl-(Acyl-carrier-protein (ACP)) synthase III</fullName>
    </submittedName>
</protein>
<keyword evidence="3" id="KW-1185">Reference proteome</keyword>
<dbReference type="KEGG" id="dor:Desor_2762"/>
<reference evidence="3" key="1">
    <citation type="submission" date="2011-11" db="EMBL/GenBank/DDBJ databases">
        <title>Complete sequence of Desulfosporosinus orientis DSM 765.</title>
        <authorList>
            <person name="Lucas S."/>
            <person name="Han J."/>
            <person name="Lapidus A."/>
            <person name="Cheng J.-F."/>
            <person name="Goodwin L."/>
            <person name="Pitluck S."/>
            <person name="Peters L."/>
            <person name="Ovchinnikova G."/>
            <person name="Teshima H."/>
            <person name="Detter J.C."/>
            <person name="Han C."/>
            <person name="Tapia R."/>
            <person name="Land M."/>
            <person name="Hauser L."/>
            <person name="Kyrpides N."/>
            <person name="Ivanova N."/>
            <person name="Pagani I."/>
            <person name="Pester M."/>
            <person name="Spring S."/>
            <person name="Ollivier B."/>
            <person name="Rattei T."/>
            <person name="Klenk H.-P."/>
            <person name="Wagner M."/>
            <person name="Loy A."/>
            <person name="Woyke T."/>
        </authorList>
    </citation>
    <scope>NUCLEOTIDE SEQUENCE [LARGE SCALE GENOMIC DNA]</scope>
    <source>
        <strain evidence="3">ATCC 19365 / DSM 765 / NCIMB 8382 / VKM B-1628</strain>
    </source>
</reference>
<accession>G7WBH3</accession>
<dbReference type="NCBIfam" id="NF040746">
    <property type="entry name" value="reduct_C_beta"/>
    <property type="match status" value="1"/>
</dbReference>
<proteinExistence type="predicted"/>
<dbReference type="eggNOG" id="COG0332">
    <property type="taxonomic scope" value="Bacteria"/>
</dbReference>
<dbReference type="Gene3D" id="3.40.47.10">
    <property type="match status" value="1"/>
</dbReference>
<evidence type="ECO:0000313" key="2">
    <source>
        <dbReference type="EMBL" id="AET68302.1"/>
    </source>
</evidence>
<dbReference type="PATRIC" id="fig|768706.3.peg.2774"/>
<dbReference type="Proteomes" id="UP000006346">
    <property type="component" value="Chromosome"/>
</dbReference>